<dbReference type="SMART" id="SM00353">
    <property type="entry name" value="HLH"/>
    <property type="match status" value="1"/>
</dbReference>
<feature type="compositionally biased region" description="Basic and acidic residues" evidence="6">
    <location>
        <begin position="266"/>
        <end position="277"/>
    </location>
</feature>
<keyword evidence="3 5" id="KW-0804">Transcription</keyword>
<dbReference type="InterPro" id="IPR011598">
    <property type="entry name" value="bHLH_dom"/>
</dbReference>
<dbReference type="CDD" id="cd11449">
    <property type="entry name" value="bHLH_AtAIB_like"/>
    <property type="match status" value="1"/>
</dbReference>
<proteinExistence type="predicted"/>
<name>S8D560_9LAMI</name>
<dbReference type="Pfam" id="PF14215">
    <property type="entry name" value="bHLH-MYC_N"/>
    <property type="match status" value="1"/>
</dbReference>
<sequence>SEFQPSGGDLGIRQTLRSIVDGSDWSYAIYWQVSKSKSGGKSALIWGDGHCQDEEEHAAVADAVADNNALRKLVLGKLHSSLDPPEEEGKQLLLAKLDTVSEVSMFFLTSAFCIFPFDKPSVPSQSFNSGRTIWISDSKACLERYQSRSHLARIAGFETVAFVPSKSGVIELGSKRSIPEDHNVVRSAQSVVVRTTNHNNHPAKSSLTTAIPKIFGQELAGGRSSAPVNISFSPKLEDDDDDNGTDHHAAAAIGGGGEDSEAINDQSKEDNSFDDQRPRKRGRKPANGRDEPLNHVEAERQRREKLNQRFYALRAVVPNISKMDKASLLGDAIAYITDLQTKIGMLEAEKGRNSPPSEFDVVEGHGEDSSSVVRMSWPLESHPVSGVVKALRQHQVTPHRSTLSVTEGGEVVHTFSIRTTRGADDAQVLKDQLAAALLK</sequence>
<dbReference type="Proteomes" id="UP000015453">
    <property type="component" value="Unassembled WGS sequence"/>
</dbReference>
<dbReference type="PROSITE" id="PS50888">
    <property type="entry name" value="BHLH"/>
    <property type="match status" value="1"/>
</dbReference>
<evidence type="ECO:0000256" key="6">
    <source>
        <dbReference type="SAM" id="MobiDB-lite"/>
    </source>
</evidence>
<feature type="non-terminal residue" evidence="8">
    <location>
        <position position="1"/>
    </location>
</feature>
<feature type="non-terminal residue" evidence="8">
    <location>
        <position position="439"/>
    </location>
</feature>
<dbReference type="OrthoDB" id="677168at2759"/>
<keyword evidence="9" id="KW-1185">Reference proteome</keyword>
<dbReference type="PANTHER" id="PTHR11514">
    <property type="entry name" value="MYC"/>
    <property type="match status" value="1"/>
</dbReference>
<evidence type="ECO:0000256" key="1">
    <source>
        <dbReference type="ARBA" id="ARBA00004123"/>
    </source>
</evidence>
<organism evidence="8 9">
    <name type="scientific">Genlisea aurea</name>
    <dbReference type="NCBI Taxonomy" id="192259"/>
    <lineage>
        <taxon>Eukaryota</taxon>
        <taxon>Viridiplantae</taxon>
        <taxon>Streptophyta</taxon>
        <taxon>Embryophyta</taxon>
        <taxon>Tracheophyta</taxon>
        <taxon>Spermatophyta</taxon>
        <taxon>Magnoliopsida</taxon>
        <taxon>eudicotyledons</taxon>
        <taxon>Gunneridae</taxon>
        <taxon>Pentapetalae</taxon>
        <taxon>asterids</taxon>
        <taxon>lamiids</taxon>
        <taxon>Lamiales</taxon>
        <taxon>Lentibulariaceae</taxon>
        <taxon>Genlisea</taxon>
    </lineage>
</organism>
<dbReference type="Pfam" id="PF00010">
    <property type="entry name" value="HLH"/>
    <property type="match status" value="1"/>
</dbReference>
<dbReference type="InterPro" id="IPR045084">
    <property type="entry name" value="AIB/MYC-like"/>
</dbReference>
<dbReference type="PANTHER" id="PTHR11514:SF53">
    <property type="entry name" value="TRANSCRIPTION FACTOR BHLH3"/>
    <property type="match status" value="1"/>
</dbReference>
<evidence type="ECO:0000256" key="4">
    <source>
        <dbReference type="ARBA" id="ARBA00023242"/>
    </source>
</evidence>
<gene>
    <name evidence="8" type="ORF">M569_00194</name>
</gene>
<protein>
    <recommendedName>
        <fullName evidence="5">Transcription factor</fullName>
        <shortName evidence="5">bHLH transcription factor</shortName>
    </recommendedName>
    <alternativeName>
        <fullName evidence="5">Basic helix-loop-helix protein</fullName>
    </alternativeName>
</protein>
<feature type="compositionally biased region" description="Basic and acidic residues" evidence="6">
    <location>
        <begin position="287"/>
        <end position="301"/>
    </location>
</feature>
<comment type="subcellular location">
    <subcellularLocation>
        <location evidence="1 5">Nucleus</location>
    </subcellularLocation>
</comment>
<keyword evidence="2 5" id="KW-0805">Transcription regulation</keyword>
<evidence type="ECO:0000256" key="5">
    <source>
        <dbReference type="RuleBase" id="RU369104"/>
    </source>
</evidence>
<accession>S8D560</accession>
<dbReference type="Gene3D" id="4.10.280.10">
    <property type="entry name" value="Helix-loop-helix DNA-binding domain"/>
    <property type="match status" value="1"/>
</dbReference>
<dbReference type="GO" id="GO:0003700">
    <property type="term" value="F:DNA-binding transcription factor activity"/>
    <property type="evidence" value="ECO:0007669"/>
    <property type="project" value="InterPro"/>
</dbReference>
<evidence type="ECO:0000313" key="9">
    <source>
        <dbReference type="Proteomes" id="UP000015453"/>
    </source>
</evidence>
<dbReference type="InterPro" id="IPR036638">
    <property type="entry name" value="HLH_DNA-bd_sf"/>
</dbReference>
<dbReference type="GO" id="GO:0046983">
    <property type="term" value="F:protein dimerization activity"/>
    <property type="evidence" value="ECO:0007669"/>
    <property type="project" value="InterPro"/>
</dbReference>
<keyword evidence="4 5" id="KW-0539">Nucleus</keyword>
<reference evidence="8 9" key="1">
    <citation type="journal article" date="2013" name="BMC Genomics">
        <title>The miniature genome of a carnivorous plant Genlisea aurea contains a low number of genes and short non-coding sequences.</title>
        <authorList>
            <person name="Leushkin E.V."/>
            <person name="Sutormin R.A."/>
            <person name="Nabieva E.R."/>
            <person name="Penin A.A."/>
            <person name="Kondrashov A.S."/>
            <person name="Logacheva M.D."/>
        </authorList>
    </citation>
    <scope>NUCLEOTIDE SEQUENCE [LARGE SCALE GENOMIC DNA]</scope>
</reference>
<dbReference type="GO" id="GO:0005634">
    <property type="term" value="C:nucleus"/>
    <property type="evidence" value="ECO:0007669"/>
    <property type="project" value="UniProtKB-SubCell"/>
</dbReference>
<evidence type="ECO:0000259" key="7">
    <source>
        <dbReference type="PROSITE" id="PS50888"/>
    </source>
</evidence>
<dbReference type="SUPFAM" id="SSF47459">
    <property type="entry name" value="HLH, helix-loop-helix DNA-binding domain"/>
    <property type="match status" value="1"/>
</dbReference>
<dbReference type="InterPro" id="IPR025610">
    <property type="entry name" value="MYC/MYB_N"/>
</dbReference>
<dbReference type="GO" id="GO:0000976">
    <property type="term" value="F:transcription cis-regulatory region binding"/>
    <property type="evidence" value="ECO:0007669"/>
    <property type="project" value="TreeGrafter"/>
</dbReference>
<evidence type="ECO:0000313" key="8">
    <source>
        <dbReference type="EMBL" id="EPS74560.1"/>
    </source>
</evidence>
<dbReference type="EMBL" id="AUSU01000047">
    <property type="protein sequence ID" value="EPS74560.1"/>
    <property type="molecule type" value="Genomic_DNA"/>
</dbReference>
<evidence type="ECO:0000256" key="3">
    <source>
        <dbReference type="ARBA" id="ARBA00023163"/>
    </source>
</evidence>
<feature type="domain" description="BHLH" evidence="7">
    <location>
        <begin position="290"/>
        <end position="339"/>
    </location>
</feature>
<comment type="caution">
    <text evidence="8">The sequence shown here is derived from an EMBL/GenBank/DDBJ whole genome shotgun (WGS) entry which is preliminary data.</text>
</comment>
<feature type="region of interest" description="Disordered" evidence="6">
    <location>
        <begin position="221"/>
        <end position="301"/>
    </location>
</feature>
<evidence type="ECO:0000256" key="2">
    <source>
        <dbReference type="ARBA" id="ARBA00023015"/>
    </source>
</evidence>
<dbReference type="AlphaFoldDB" id="S8D560"/>